<keyword evidence="13" id="KW-1185">Reference proteome</keyword>
<evidence type="ECO:0000256" key="5">
    <source>
        <dbReference type="ARBA" id="ARBA00022832"/>
    </source>
</evidence>
<protein>
    <recommendedName>
        <fullName evidence="10">Elongation of very long chain fatty acids protein</fullName>
        <ecNumber evidence="10">2.3.1.199</ecNumber>
    </recommendedName>
    <alternativeName>
        <fullName evidence="10">Very-long-chain 3-oxoacyl-CoA synthase</fullName>
    </alternativeName>
</protein>
<keyword evidence="9 10" id="KW-0275">Fatty acid biosynthesis</keyword>
<feature type="transmembrane region" description="Helical" evidence="10">
    <location>
        <begin position="59"/>
        <end position="79"/>
    </location>
</feature>
<feature type="non-terminal residue" evidence="12">
    <location>
        <position position="1"/>
    </location>
</feature>
<dbReference type="Pfam" id="PF01151">
    <property type="entry name" value="ELO"/>
    <property type="match status" value="1"/>
</dbReference>
<feature type="transmembrane region" description="Helical" evidence="10">
    <location>
        <begin position="168"/>
        <end position="186"/>
    </location>
</feature>
<evidence type="ECO:0000256" key="11">
    <source>
        <dbReference type="SAM" id="MobiDB-lite"/>
    </source>
</evidence>
<evidence type="ECO:0000256" key="9">
    <source>
        <dbReference type="ARBA" id="ARBA00023160"/>
    </source>
</evidence>
<sequence length="304" mass="35645">MDTVNYYAFEFFNEHGDPRVAGYPLMATPWPVVGASLAYLMFVKLIGPALMRDRKPFELLTFIRVYNFGMVAWNLFAFVEACNLLNYGLETFGCRPIDPHARDPKSMKMISYAWLFLISRLVEFIDTICFVLRKKQRQISGFHVFHHFTVPIAVWMFVKFAPGGNSGIFPFLNSFIHTVMYAYYFLATYKSLQPYLGWKKYLTQIQIVQFVIMIMVSTQPLFIPGCKFPRTFLYINIFFSFVFIYLFTTFYIRTYGKQTVRVAKEVTRRISQQVRRLSQMHAPQTVTQTMSVDSQQSNNNRKDL</sequence>
<evidence type="ECO:0000256" key="4">
    <source>
        <dbReference type="ARBA" id="ARBA00022692"/>
    </source>
</evidence>
<feature type="transmembrane region" description="Helical" evidence="10">
    <location>
        <begin position="28"/>
        <end position="47"/>
    </location>
</feature>
<keyword evidence="6 10" id="KW-1133">Transmembrane helix</keyword>
<dbReference type="Proteomes" id="UP000825002">
    <property type="component" value="Unassembled WGS sequence"/>
</dbReference>
<keyword evidence="5 10" id="KW-0276">Fatty acid metabolism</keyword>
<dbReference type="InterPro" id="IPR002076">
    <property type="entry name" value="ELO_fam"/>
</dbReference>
<evidence type="ECO:0000313" key="12">
    <source>
        <dbReference type="EMBL" id="KAG9509727.1"/>
    </source>
</evidence>
<dbReference type="EMBL" id="JAIFTH010000361">
    <property type="protein sequence ID" value="KAG9509727.1"/>
    <property type="molecule type" value="Genomic_DNA"/>
</dbReference>
<keyword evidence="2 10" id="KW-0444">Lipid biosynthesis</keyword>
<keyword evidence="4 10" id="KW-0812">Transmembrane</keyword>
<comment type="catalytic activity">
    <reaction evidence="10">
        <text>a very-long-chain acyl-CoA + malonyl-CoA + H(+) = a very-long-chain 3-oxoacyl-CoA + CO2 + CoA</text>
        <dbReference type="Rhea" id="RHEA:32727"/>
        <dbReference type="ChEBI" id="CHEBI:15378"/>
        <dbReference type="ChEBI" id="CHEBI:16526"/>
        <dbReference type="ChEBI" id="CHEBI:57287"/>
        <dbReference type="ChEBI" id="CHEBI:57384"/>
        <dbReference type="ChEBI" id="CHEBI:90725"/>
        <dbReference type="ChEBI" id="CHEBI:90736"/>
        <dbReference type="EC" id="2.3.1.199"/>
    </reaction>
</comment>
<comment type="similarity">
    <text evidence="10">Belongs to the ELO family.</text>
</comment>
<evidence type="ECO:0000256" key="2">
    <source>
        <dbReference type="ARBA" id="ARBA00022516"/>
    </source>
</evidence>
<gene>
    <name evidence="12" type="primary">ELOVL1</name>
    <name evidence="12" type="ORF">GZH46_01744</name>
</gene>
<reference evidence="12 13" key="1">
    <citation type="submission" date="2020-10" db="EMBL/GenBank/DDBJ databases">
        <authorList>
            <person name="Klimov P.B."/>
            <person name="Dyachkov S.M."/>
            <person name="Chetverikov P.E."/>
        </authorList>
    </citation>
    <scope>NUCLEOTIDE SEQUENCE [LARGE SCALE GENOMIC DNA]</scope>
    <source>
        <strain evidence="12">BMOC 18-1129-001#AD2665</strain>
        <tissue evidence="12">Entire mites</tissue>
    </source>
</reference>
<feature type="transmembrane region" description="Helical" evidence="10">
    <location>
        <begin position="207"/>
        <end position="225"/>
    </location>
</feature>
<keyword evidence="8 10" id="KW-0472">Membrane</keyword>
<name>A0ABQ7S8L1_9ACAR</name>
<keyword evidence="3 10" id="KW-0808">Transferase</keyword>
<evidence type="ECO:0000256" key="7">
    <source>
        <dbReference type="ARBA" id="ARBA00023098"/>
    </source>
</evidence>
<dbReference type="EC" id="2.3.1.199" evidence="10"/>
<dbReference type="PANTHER" id="PTHR11157">
    <property type="entry name" value="FATTY ACID ACYL TRANSFERASE-RELATED"/>
    <property type="match status" value="1"/>
</dbReference>
<evidence type="ECO:0000256" key="10">
    <source>
        <dbReference type="RuleBase" id="RU361115"/>
    </source>
</evidence>
<feature type="transmembrane region" description="Helical" evidence="10">
    <location>
        <begin position="144"/>
        <end position="162"/>
    </location>
</feature>
<comment type="subcellular location">
    <subcellularLocation>
        <location evidence="1">Membrane</location>
        <topology evidence="1">Multi-pass membrane protein</topology>
    </subcellularLocation>
</comment>
<evidence type="ECO:0000256" key="1">
    <source>
        <dbReference type="ARBA" id="ARBA00004141"/>
    </source>
</evidence>
<feature type="transmembrane region" description="Helical" evidence="10">
    <location>
        <begin position="231"/>
        <end position="252"/>
    </location>
</feature>
<proteinExistence type="inferred from homology"/>
<feature type="transmembrane region" description="Helical" evidence="10">
    <location>
        <begin position="112"/>
        <end position="132"/>
    </location>
</feature>
<evidence type="ECO:0000256" key="6">
    <source>
        <dbReference type="ARBA" id="ARBA00022989"/>
    </source>
</evidence>
<keyword evidence="7 10" id="KW-0443">Lipid metabolism</keyword>
<feature type="region of interest" description="Disordered" evidence="11">
    <location>
        <begin position="279"/>
        <end position="304"/>
    </location>
</feature>
<comment type="caution">
    <text evidence="12">The sequence shown here is derived from an EMBL/GenBank/DDBJ whole genome shotgun (WGS) entry which is preliminary data.</text>
</comment>
<evidence type="ECO:0000313" key="13">
    <source>
        <dbReference type="Proteomes" id="UP000825002"/>
    </source>
</evidence>
<evidence type="ECO:0000256" key="8">
    <source>
        <dbReference type="ARBA" id="ARBA00023136"/>
    </source>
</evidence>
<dbReference type="PANTHER" id="PTHR11157:SF69">
    <property type="entry name" value="ELONGATION OF VERY LONG CHAIN FATTY ACIDS PROTEIN 7"/>
    <property type="match status" value="1"/>
</dbReference>
<evidence type="ECO:0000256" key="3">
    <source>
        <dbReference type="ARBA" id="ARBA00022679"/>
    </source>
</evidence>
<accession>A0ABQ7S8L1</accession>
<organism evidence="12 13">
    <name type="scientific">Fragariocoptes setiger</name>
    <dbReference type="NCBI Taxonomy" id="1670756"/>
    <lineage>
        <taxon>Eukaryota</taxon>
        <taxon>Metazoa</taxon>
        <taxon>Ecdysozoa</taxon>
        <taxon>Arthropoda</taxon>
        <taxon>Chelicerata</taxon>
        <taxon>Arachnida</taxon>
        <taxon>Acari</taxon>
        <taxon>Acariformes</taxon>
        <taxon>Trombidiformes</taxon>
        <taxon>Prostigmata</taxon>
        <taxon>Eupodina</taxon>
        <taxon>Eriophyoidea</taxon>
        <taxon>Phytoptidae</taxon>
        <taxon>Fragariocoptes</taxon>
    </lineage>
</organism>